<dbReference type="RefSeq" id="WP_424604543.1">
    <property type="nucleotide sequence ID" value="NZ_JBNAVA010000001.1"/>
</dbReference>
<evidence type="ECO:0000313" key="7">
    <source>
        <dbReference type="Proteomes" id="UP000242881"/>
    </source>
</evidence>
<evidence type="ECO:0000256" key="2">
    <source>
        <dbReference type="ARBA" id="ARBA00022617"/>
    </source>
</evidence>
<dbReference type="Proteomes" id="UP000242881">
    <property type="component" value="Unassembled WGS sequence"/>
</dbReference>
<accession>A0A2J6WKU8</accession>
<dbReference type="EMBL" id="PNIN01000047">
    <property type="protein sequence ID" value="PMP71013.1"/>
    <property type="molecule type" value="Genomic_DNA"/>
</dbReference>
<protein>
    <submittedName>
        <fullName evidence="6">Uncharacterized protein</fullName>
    </submittedName>
</protein>
<evidence type="ECO:0000256" key="3">
    <source>
        <dbReference type="ARBA" id="ARBA00022723"/>
    </source>
</evidence>
<dbReference type="InterPro" id="IPR038266">
    <property type="entry name" value="NapC/NirT_cytc_sf"/>
</dbReference>
<evidence type="ECO:0000313" key="6">
    <source>
        <dbReference type="EMBL" id="PMP71013.1"/>
    </source>
</evidence>
<comment type="caution">
    <text evidence="6">The sequence shown here is derived from an EMBL/GenBank/DDBJ whole genome shotgun (WGS) entry which is preliminary data.</text>
</comment>
<keyword evidence="3" id="KW-0479">Metal-binding</keyword>
<evidence type="ECO:0000256" key="4">
    <source>
        <dbReference type="ARBA" id="ARBA00022982"/>
    </source>
</evidence>
<dbReference type="InterPro" id="IPR036280">
    <property type="entry name" value="Multihaem_cyt_sf"/>
</dbReference>
<evidence type="ECO:0000256" key="1">
    <source>
        <dbReference type="ARBA" id="ARBA00022448"/>
    </source>
</evidence>
<dbReference type="Gene3D" id="1.10.3820.10">
    <property type="entry name" value="Di-heme elbow motif domain"/>
    <property type="match status" value="1"/>
</dbReference>
<organism evidence="6 7">
    <name type="scientific">Calditerrivibrio nitroreducens</name>
    <dbReference type="NCBI Taxonomy" id="477976"/>
    <lineage>
        <taxon>Bacteria</taxon>
        <taxon>Pseudomonadati</taxon>
        <taxon>Deferribacterota</taxon>
        <taxon>Deferribacteres</taxon>
        <taxon>Deferribacterales</taxon>
        <taxon>Calditerrivibrionaceae</taxon>
    </lineage>
</organism>
<dbReference type="GO" id="GO:0046872">
    <property type="term" value="F:metal ion binding"/>
    <property type="evidence" value="ECO:0007669"/>
    <property type="project" value="UniProtKB-KW"/>
</dbReference>
<gene>
    <name evidence="6" type="ORF">C0187_04675</name>
</gene>
<reference evidence="6 7" key="1">
    <citation type="submission" date="2018-01" db="EMBL/GenBank/DDBJ databases">
        <title>Metagenomic assembled genomes from two thermal pools in the Uzon Caldera, Kamchatka, Russia.</title>
        <authorList>
            <person name="Wilkins L."/>
            <person name="Ettinger C."/>
        </authorList>
    </citation>
    <scope>NUCLEOTIDE SEQUENCE [LARGE SCALE GENOMIC DNA]</scope>
    <source>
        <strain evidence="6">ZAV-05</strain>
    </source>
</reference>
<name>A0A2J6WKU8_9BACT</name>
<evidence type="ECO:0000256" key="5">
    <source>
        <dbReference type="ARBA" id="ARBA00023004"/>
    </source>
</evidence>
<sequence>MKFSKYLFLFLIVFVLTAPVFSKTVKAPPKKSVHPVPMEDGNCESCHEGSKQYEQWKSSAHGLILVKCEVCHGEEKTFQKTPPDTVCRGCHADQTATMPAGKTCVTCHPAHTFNVHKSVNYNK</sequence>
<dbReference type="AlphaFoldDB" id="A0A2J6WKU8"/>
<keyword evidence="5" id="KW-0408">Iron</keyword>
<keyword evidence="1" id="KW-0813">Transport</keyword>
<keyword evidence="2" id="KW-0349">Heme</keyword>
<dbReference type="SUPFAM" id="SSF48695">
    <property type="entry name" value="Multiheme cytochromes"/>
    <property type="match status" value="1"/>
</dbReference>
<keyword evidence="4" id="KW-0249">Electron transport</keyword>
<proteinExistence type="predicted"/>